<keyword evidence="8" id="KW-1185">Reference proteome</keyword>
<gene>
    <name evidence="7" type="ORF">C1645_763908</name>
</gene>
<evidence type="ECO:0000256" key="1">
    <source>
        <dbReference type="ARBA" id="ARBA00004273"/>
    </source>
</evidence>
<dbReference type="InterPro" id="IPR039297">
    <property type="entry name" value="COX7a"/>
</dbReference>
<keyword evidence="5 6" id="KW-0472">Membrane</keyword>
<evidence type="ECO:0000313" key="7">
    <source>
        <dbReference type="EMBL" id="RIA92837.1"/>
    </source>
</evidence>
<name>A0A397T954_9GLOM</name>
<protein>
    <submittedName>
        <fullName evidence="7">Uncharacterized protein</fullName>
    </submittedName>
</protein>
<comment type="subcellular location">
    <subcellularLocation>
        <location evidence="1">Mitochondrion inner membrane</location>
    </subcellularLocation>
</comment>
<comment type="caution">
    <text evidence="7">The sequence shown here is derived from an EMBL/GenBank/DDBJ whole genome shotgun (WGS) entry which is preliminary data.</text>
</comment>
<evidence type="ECO:0000256" key="6">
    <source>
        <dbReference type="SAM" id="Phobius"/>
    </source>
</evidence>
<dbReference type="Proteomes" id="UP000265703">
    <property type="component" value="Unassembled WGS sequence"/>
</dbReference>
<dbReference type="AlphaFoldDB" id="A0A397T954"/>
<dbReference type="Pfam" id="PF02238">
    <property type="entry name" value="COX7a"/>
    <property type="match status" value="1"/>
</dbReference>
<dbReference type="OrthoDB" id="5511599at2759"/>
<feature type="transmembrane region" description="Helical" evidence="6">
    <location>
        <begin position="37"/>
        <end position="56"/>
    </location>
</feature>
<organism evidence="7 8">
    <name type="scientific">Glomus cerebriforme</name>
    <dbReference type="NCBI Taxonomy" id="658196"/>
    <lineage>
        <taxon>Eukaryota</taxon>
        <taxon>Fungi</taxon>
        <taxon>Fungi incertae sedis</taxon>
        <taxon>Mucoromycota</taxon>
        <taxon>Glomeromycotina</taxon>
        <taxon>Glomeromycetes</taxon>
        <taxon>Glomerales</taxon>
        <taxon>Glomeraceae</taxon>
        <taxon>Glomus</taxon>
    </lineage>
</organism>
<evidence type="ECO:0000256" key="3">
    <source>
        <dbReference type="ARBA" id="ARBA00022792"/>
    </source>
</evidence>
<evidence type="ECO:0000313" key="8">
    <source>
        <dbReference type="Proteomes" id="UP000265703"/>
    </source>
</evidence>
<proteinExistence type="inferred from homology"/>
<evidence type="ECO:0000256" key="2">
    <source>
        <dbReference type="ARBA" id="ARBA00009331"/>
    </source>
</evidence>
<keyword evidence="6" id="KW-1133">Transmembrane helix</keyword>
<dbReference type="GO" id="GO:0045277">
    <property type="term" value="C:respiratory chain complex IV"/>
    <property type="evidence" value="ECO:0007669"/>
    <property type="project" value="InterPro"/>
</dbReference>
<dbReference type="EMBL" id="QKYT01000116">
    <property type="protein sequence ID" value="RIA92837.1"/>
    <property type="molecule type" value="Genomic_DNA"/>
</dbReference>
<accession>A0A397T954</accession>
<dbReference type="InterPro" id="IPR036539">
    <property type="entry name" value="Cyt_c_oxidase_su7a_sf"/>
</dbReference>
<evidence type="ECO:0000256" key="4">
    <source>
        <dbReference type="ARBA" id="ARBA00023128"/>
    </source>
</evidence>
<dbReference type="SUPFAM" id="SSF81419">
    <property type="entry name" value="Mitochondrial cytochrome c oxidase subunit VIIa"/>
    <property type="match status" value="1"/>
</dbReference>
<dbReference type="Gene3D" id="4.10.91.10">
    <property type="entry name" value="Cytochrome c oxidase, subunit VIIa"/>
    <property type="match status" value="1"/>
</dbReference>
<dbReference type="GO" id="GO:0005743">
    <property type="term" value="C:mitochondrial inner membrane"/>
    <property type="evidence" value="ECO:0007669"/>
    <property type="project" value="UniProtKB-SubCell"/>
</dbReference>
<dbReference type="STRING" id="658196.A0A397T954"/>
<comment type="similarity">
    <text evidence="2">Belongs to the cytochrome c oxidase VIIa family.</text>
</comment>
<reference evidence="7 8" key="1">
    <citation type="submission" date="2018-06" db="EMBL/GenBank/DDBJ databases">
        <title>Comparative genomics reveals the genomic features of Rhizophagus irregularis, R. cerebriforme, R. diaphanum and Gigaspora rosea, and their symbiotic lifestyle signature.</title>
        <authorList>
            <person name="Morin E."/>
            <person name="San Clemente H."/>
            <person name="Chen E.C.H."/>
            <person name="De La Providencia I."/>
            <person name="Hainaut M."/>
            <person name="Kuo A."/>
            <person name="Kohler A."/>
            <person name="Murat C."/>
            <person name="Tang N."/>
            <person name="Roy S."/>
            <person name="Loubradou J."/>
            <person name="Henrissat B."/>
            <person name="Grigoriev I.V."/>
            <person name="Corradi N."/>
            <person name="Roux C."/>
            <person name="Martin F.M."/>
        </authorList>
    </citation>
    <scope>NUCLEOTIDE SEQUENCE [LARGE SCALE GENOMIC DNA]</scope>
    <source>
        <strain evidence="7 8">DAOM 227022</strain>
    </source>
</reference>
<keyword evidence="4" id="KW-0496">Mitochondrion</keyword>
<sequence length="64" mass="7346">MAGILEKPNRVIEYQKFFQTNTSTPLWIRGGFARRSFMYLFFGSLSVGFVGSAYTLTQMIRGKK</sequence>
<evidence type="ECO:0000256" key="5">
    <source>
        <dbReference type="ARBA" id="ARBA00023136"/>
    </source>
</evidence>
<keyword evidence="6" id="KW-0812">Transmembrane</keyword>
<keyword evidence="3" id="KW-0999">Mitochondrion inner membrane</keyword>
<dbReference type="GO" id="GO:0006123">
    <property type="term" value="P:mitochondrial electron transport, cytochrome c to oxygen"/>
    <property type="evidence" value="ECO:0007669"/>
    <property type="project" value="InterPro"/>
</dbReference>